<comment type="subcellular location">
    <subcellularLocation>
        <location evidence="1">Nucleus</location>
    </subcellularLocation>
</comment>
<dbReference type="InterPro" id="IPR006590">
    <property type="entry name" value="RNA_pol_Rpb4/RPC9_core"/>
</dbReference>
<evidence type="ECO:0000256" key="2">
    <source>
        <dbReference type="ARBA" id="ARBA00006898"/>
    </source>
</evidence>
<evidence type="ECO:0000259" key="8">
    <source>
        <dbReference type="SMART" id="SM00657"/>
    </source>
</evidence>
<evidence type="ECO:0000313" key="9">
    <source>
        <dbReference type="EMBL" id="CEM18464.1"/>
    </source>
</evidence>
<dbReference type="SMART" id="SM00657">
    <property type="entry name" value="RPOL4c"/>
    <property type="match status" value="1"/>
</dbReference>
<dbReference type="Pfam" id="PF03874">
    <property type="entry name" value="RNA_pol_Rpb4"/>
    <property type="match status" value="1"/>
</dbReference>
<dbReference type="GO" id="GO:0005666">
    <property type="term" value="C:RNA polymerase III complex"/>
    <property type="evidence" value="ECO:0007669"/>
    <property type="project" value="InterPro"/>
</dbReference>
<name>A0A0G4FU23_VITBC</name>
<sequence>MKVVDSNAGNLTNVEVAELLRESLAKAADAHTTLADISDDELRARTLHQGVVDHIERLPCGRFRVSDAEALTGELIGRFDLAEADVLQIINHAPTREVELQMVVESLYERFSAEDIAELLQMVQKHVSSAAGPTSSGSTGKPTGGTLVVTE</sequence>
<keyword evidence="5" id="KW-0804">Transcription</keyword>
<reference evidence="9 10" key="1">
    <citation type="submission" date="2014-11" db="EMBL/GenBank/DDBJ databases">
        <authorList>
            <person name="Zhu J."/>
            <person name="Qi W."/>
            <person name="Song R."/>
        </authorList>
    </citation>
    <scope>NUCLEOTIDE SEQUENCE [LARGE SCALE GENOMIC DNA]</scope>
</reference>
<accession>A0A0G4FU23</accession>
<keyword evidence="10" id="KW-1185">Reference proteome</keyword>
<dbReference type="SUPFAM" id="SSF47819">
    <property type="entry name" value="HRDC-like"/>
    <property type="match status" value="1"/>
</dbReference>
<protein>
    <recommendedName>
        <fullName evidence="3">DNA-directed RNA polymerase III subunit RPC9</fullName>
    </recommendedName>
</protein>
<evidence type="ECO:0000313" key="10">
    <source>
        <dbReference type="Proteomes" id="UP000041254"/>
    </source>
</evidence>
<dbReference type="Gene3D" id="1.20.1250.40">
    <property type="match status" value="1"/>
</dbReference>
<evidence type="ECO:0000256" key="7">
    <source>
        <dbReference type="SAM" id="MobiDB-lite"/>
    </source>
</evidence>
<keyword evidence="6" id="KW-0539">Nucleus</keyword>
<dbReference type="InParanoid" id="A0A0G4FU23"/>
<comment type="similarity">
    <text evidence="2">Belongs to the eukaryotic RPC9 RNA polymerase subunit family.</text>
</comment>
<dbReference type="PANTHER" id="PTHR15561">
    <property type="entry name" value="CALCITONIN GENE-RELATED PEPTIDE-RECEPTOR COMPONENT PROTEIN"/>
    <property type="match status" value="1"/>
</dbReference>
<evidence type="ECO:0000256" key="6">
    <source>
        <dbReference type="ARBA" id="ARBA00023242"/>
    </source>
</evidence>
<dbReference type="VEuPathDB" id="CryptoDB:Vbra_21704"/>
<dbReference type="STRING" id="1169540.A0A0G4FU23"/>
<feature type="region of interest" description="Disordered" evidence="7">
    <location>
        <begin position="129"/>
        <end position="151"/>
    </location>
</feature>
<organism evidence="9 10">
    <name type="scientific">Vitrella brassicaformis (strain CCMP3155)</name>
    <dbReference type="NCBI Taxonomy" id="1169540"/>
    <lineage>
        <taxon>Eukaryota</taxon>
        <taxon>Sar</taxon>
        <taxon>Alveolata</taxon>
        <taxon>Colpodellida</taxon>
        <taxon>Vitrellaceae</taxon>
        <taxon>Vitrella</taxon>
    </lineage>
</organism>
<dbReference type="GO" id="GO:0006384">
    <property type="term" value="P:transcription initiation at RNA polymerase III promoter"/>
    <property type="evidence" value="ECO:0007669"/>
    <property type="project" value="InterPro"/>
</dbReference>
<dbReference type="EMBL" id="CDMY01000500">
    <property type="protein sequence ID" value="CEM18464.1"/>
    <property type="molecule type" value="Genomic_DNA"/>
</dbReference>
<evidence type="ECO:0000256" key="4">
    <source>
        <dbReference type="ARBA" id="ARBA00022478"/>
    </source>
</evidence>
<proteinExistence type="inferred from homology"/>
<evidence type="ECO:0000256" key="5">
    <source>
        <dbReference type="ARBA" id="ARBA00023163"/>
    </source>
</evidence>
<dbReference type="InterPro" id="IPR005574">
    <property type="entry name" value="Rpb4/RPC9"/>
</dbReference>
<feature type="domain" description="RNA polymerase Rpb4/RPC9 core" evidence="8">
    <location>
        <begin position="1"/>
        <end position="130"/>
    </location>
</feature>
<dbReference type="InterPro" id="IPR038846">
    <property type="entry name" value="RPC9"/>
</dbReference>
<dbReference type="AlphaFoldDB" id="A0A0G4FU23"/>
<dbReference type="OrthoDB" id="331759at2759"/>
<dbReference type="InterPro" id="IPR010997">
    <property type="entry name" value="HRDC-like_sf"/>
</dbReference>
<keyword evidence="4" id="KW-0240">DNA-directed RNA polymerase</keyword>
<dbReference type="GO" id="GO:0000166">
    <property type="term" value="F:nucleotide binding"/>
    <property type="evidence" value="ECO:0007669"/>
    <property type="project" value="InterPro"/>
</dbReference>
<dbReference type="InterPro" id="IPR038324">
    <property type="entry name" value="Rpb4/RPC9_sf"/>
</dbReference>
<gene>
    <name evidence="9" type="ORF">Vbra_21704</name>
</gene>
<evidence type="ECO:0000256" key="3">
    <source>
        <dbReference type="ARBA" id="ARBA00016672"/>
    </source>
</evidence>
<dbReference type="PANTHER" id="PTHR15561:SF0">
    <property type="entry name" value="DNA-DIRECTED RNA POLYMERASE III SUBUNIT RPC9"/>
    <property type="match status" value="1"/>
</dbReference>
<dbReference type="Proteomes" id="UP000041254">
    <property type="component" value="Unassembled WGS sequence"/>
</dbReference>
<evidence type="ECO:0000256" key="1">
    <source>
        <dbReference type="ARBA" id="ARBA00004123"/>
    </source>
</evidence>